<proteinExistence type="inferred from homology"/>
<dbReference type="InterPro" id="IPR001568">
    <property type="entry name" value="RNase_T2-like"/>
</dbReference>
<dbReference type="RefSeq" id="WP_206754448.1">
    <property type="nucleotide sequence ID" value="NZ_JACJPY010000022.1"/>
</dbReference>
<dbReference type="CDD" id="cd01062">
    <property type="entry name" value="RNase_T2_prok"/>
    <property type="match status" value="1"/>
</dbReference>
<organism evidence="3 4">
    <name type="scientific">Pseudanabaena cinerea FACHB-1277</name>
    <dbReference type="NCBI Taxonomy" id="2949581"/>
    <lineage>
        <taxon>Bacteria</taxon>
        <taxon>Bacillati</taxon>
        <taxon>Cyanobacteriota</taxon>
        <taxon>Cyanophyceae</taxon>
        <taxon>Pseudanabaenales</taxon>
        <taxon>Pseudanabaenaceae</taxon>
        <taxon>Pseudanabaena</taxon>
        <taxon>Pseudanabaena cinerea</taxon>
    </lineage>
</organism>
<name>A0A926UT53_9CYAN</name>
<evidence type="ECO:0000256" key="1">
    <source>
        <dbReference type="ARBA" id="ARBA00007469"/>
    </source>
</evidence>
<dbReference type="Pfam" id="PF00445">
    <property type="entry name" value="Ribonuclease_T2"/>
    <property type="match status" value="1"/>
</dbReference>
<dbReference type="EMBL" id="JACJPY010000022">
    <property type="protein sequence ID" value="MBD2150253.1"/>
    <property type="molecule type" value="Genomic_DNA"/>
</dbReference>
<dbReference type="PANTHER" id="PTHR11240:SF22">
    <property type="entry name" value="RIBONUCLEASE T2"/>
    <property type="match status" value="1"/>
</dbReference>
<dbReference type="GO" id="GO:0006401">
    <property type="term" value="P:RNA catabolic process"/>
    <property type="evidence" value="ECO:0007669"/>
    <property type="project" value="UniProtKB-ARBA"/>
</dbReference>
<dbReference type="AlphaFoldDB" id="A0A926UT53"/>
<dbReference type="PROSITE" id="PS00531">
    <property type="entry name" value="RNASE_T2_2"/>
    <property type="match status" value="1"/>
</dbReference>
<dbReference type="GO" id="GO:0003723">
    <property type="term" value="F:RNA binding"/>
    <property type="evidence" value="ECO:0007669"/>
    <property type="project" value="InterPro"/>
</dbReference>
<reference evidence="3" key="2">
    <citation type="submission" date="2020-08" db="EMBL/GenBank/DDBJ databases">
        <authorList>
            <person name="Chen M."/>
            <person name="Teng W."/>
            <person name="Zhao L."/>
            <person name="Hu C."/>
            <person name="Zhou Y."/>
            <person name="Han B."/>
            <person name="Song L."/>
            <person name="Shu W."/>
        </authorList>
    </citation>
    <scope>NUCLEOTIDE SEQUENCE</scope>
    <source>
        <strain evidence="3">FACHB-1277</strain>
    </source>
</reference>
<gene>
    <name evidence="3" type="ORF">H6F44_09000</name>
</gene>
<dbReference type="PROSITE" id="PS00530">
    <property type="entry name" value="RNASE_T2_1"/>
    <property type="match status" value="1"/>
</dbReference>
<comment type="similarity">
    <text evidence="1 2">Belongs to the RNase T2 family.</text>
</comment>
<dbReference type="InterPro" id="IPR036430">
    <property type="entry name" value="RNase_T2-like_sf"/>
</dbReference>
<accession>A0A926UT53</accession>
<comment type="caution">
    <text evidence="3">The sequence shown here is derived from an EMBL/GenBank/DDBJ whole genome shotgun (WGS) entry which is preliminary data.</text>
</comment>
<reference evidence="3" key="1">
    <citation type="journal article" date="2015" name="ISME J.">
        <title>Draft Genome Sequence of Streptomyces incarnatus NRRL8089, which Produces the Nucleoside Antibiotic Sinefungin.</title>
        <authorList>
            <person name="Oshima K."/>
            <person name="Hattori M."/>
            <person name="Shimizu H."/>
            <person name="Fukuda K."/>
            <person name="Nemoto M."/>
            <person name="Inagaki K."/>
            <person name="Tamura T."/>
        </authorList>
    </citation>
    <scope>NUCLEOTIDE SEQUENCE</scope>
    <source>
        <strain evidence="3">FACHB-1277</strain>
    </source>
</reference>
<dbReference type="InterPro" id="IPR033130">
    <property type="entry name" value="RNase_T2_His_AS_2"/>
</dbReference>
<dbReference type="SUPFAM" id="SSF55895">
    <property type="entry name" value="Ribonuclease Rh-like"/>
    <property type="match status" value="1"/>
</dbReference>
<evidence type="ECO:0000313" key="3">
    <source>
        <dbReference type="EMBL" id="MBD2150253.1"/>
    </source>
</evidence>
<sequence length="333" mass="36322">MRFLIGLLLFFLMLGQQLSYADYNIKGSFTAGECTAYSSIKGQNEPIELESGKTYQATSLNKQDGDFVVIKVNGKSKWVTKSCGTLALNEANSPAIADTVDPSKQAPPIGTANGQVQGCPTKGCAANYLLSLSWQSSFCQTHPTKAECIKQSVDGYDATNFTLHGLWPDKLSYCGVASVDRENDENHNWEQLPPVITDEQTHQDLTAVMPGIISDLDRHEWYKHGTCDGRSADQYYDIAINLLKEFNGSQVRELIASNIGQTVTLEQVRQAFDSSFGEGASNSLNLKCGKDDGLLSEVRLKIKRPQEGQKLAEVLIPSGGLSCDRVIVDAVGL</sequence>
<dbReference type="Gene3D" id="3.90.730.10">
    <property type="entry name" value="Ribonuclease T2-like"/>
    <property type="match status" value="1"/>
</dbReference>
<dbReference type="InterPro" id="IPR039378">
    <property type="entry name" value="RNase_T2_prok"/>
</dbReference>
<dbReference type="Proteomes" id="UP000631421">
    <property type="component" value="Unassembled WGS sequence"/>
</dbReference>
<keyword evidence="4" id="KW-1185">Reference proteome</keyword>
<dbReference type="PANTHER" id="PTHR11240">
    <property type="entry name" value="RIBONUCLEASE T2"/>
    <property type="match status" value="1"/>
</dbReference>
<evidence type="ECO:0000256" key="2">
    <source>
        <dbReference type="RuleBase" id="RU004328"/>
    </source>
</evidence>
<dbReference type="InterPro" id="IPR018188">
    <property type="entry name" value="RNase_T2_His_AS_1"/>
</dbReference>
<dbReference type="GO" id="GO:0033897">
    <property type="term" value="F:ribonuclease T2 activity"/>
    <property type="evidence" value="ECO:0007669"/>
    <property type="project" value="InterPro"/>
</dbReference>
<evidence type="ECO:0000313" key="4">
    <source>
        <dbReference type="Proteomes" id="UP000631421"/>
    </source>
</evidence>
<protein>
    <submittedName>
        <fullName evidence="3">Ribonuclease T2</fullName>
    </submittedName>
</protein>